<feature type="chain" id="PRO_5046229105" evidence="1">
    <location>
        <begin position="26"/>
        <end position="131"/>
    </location>
</feature>
<evidence type="ECO:0000259" key="2">
    <source>
        <dbReference type="Pfam" id="PF05036"/>
    </source>
</evidence>
<dbReference type="InterPro" id="IPR007730">
    <property type="entry name" value="SPOR-like_dom"/>
</dbReference>
<evidence type="ECO:0000313" key="3">
    <source>
        <dbReference type="EMBL" id="MBT0607730.1"/>
    </source>
</evidence>
<organism evidence="3 4">
    <name type="scientific">Aequorivita echinoideorum</name>
    <dbReference type="NCBI Taxonomy" id="1549647"/>
    <lineage>
        <taxon>Bacteria</taxon>
        <taxon>Pseudomonadati</taxon>
        <taxon>Bacteroidota</taxon>
        <taxon>Flavobacteriia</taxon>
        <taxon>Flavobacteriales</taxon>
        <taxon>Flavobacteriaceae</taxon>
        <taxon>Aequorivita</taxon>
    </lineage>
</organism>
<dbReference type="Gene3D" id="3.30.70.1070">
    <property type="entry name" value="Sporulation related repeat"/>
    <property type="match status" value="1"/>
</dbReference>
<feature type="signal peptide" evidence="1">
    <location>
        <begin position="1"/>
        <end position="25"/>
    </location>
</feature>
<dbReference type="Pfam" id="PF05036">
    <property type="entry name" value="SPOR"/>
    <property type="match status" value="1"/>
</dbReference>
<protein>
    <submittedName>
        <fullName evidence="3">SPOR domain-containing protein</fullName>
    </submittedName>
</protein>
<dbReference type="Proteomes" id="UP001297092">
    <property type="component" value="Unassembled WGS sequence"/>
</dbReference>
<dbReference type="EMBL" id="JAHCTB010000002">
    <property type="protein sequence ID" value="MBT0607730.1"/>
    <property type="molecule type" value="Genomic_DNA"/>
</dbReference>
<dbReference type="RefSeq" id="WP_214112583.1">
    <property type="nucleotide sequence ID" value="NZ_JAHCTB010000002.1"/>
</dbReference>
<name>A0ABS5S3E5_9FLAO</name>
<proteinExistence type="predicted"/>
<reference evidence="3 4" key="1">
    <citation type="submission" date="2021-05" db="EMBL/GenBank/DDBJ databases">
        <title>Aequorivita echinoideorum JCM 30378 genome.</title>
        <authorList>
            <person name="Zhang H."/>
            <person name="Li C."/>
        </authorList>
    </citation>
    <scope>NUCLEOTIDE SEQUENCE [LARGE SCALE GENOMIC DNA]</scope>
    <source>
        <strain evidence="3 4">JCM30378</strain>
    </source>
</reference>
<gene>
    <name evidence="3" type="ORF">KIV10_06005</name>
</gene>
<comment type="caution">
    <text evidence="3">The sequence shown here is derived from an EMBL/GenBank/DDBJ whole genome shotgun (WGS) entry which is preliminary data.</text>
</comment>
<dbReference type="InterPro" id="IPR036680">
    <property type="entry name" value="SPOR-like_sf"/>
</dbReference>
<feature type="domain" description="SPOR" evidence="2">
    <location>
        <begin position="59"/>
        <end position="125"/>
    </location>
</feature>
<keyword evidence="4" id="KW-1185">Reference proteome</keyword>
<accession>A0ABS5S3E5</accession>
<sequence length="131" mass="15374">MHKQTFYKIFIASILLFFVSTQGYSQEATLTVNQDEKIVQLLSLKKTLEKENKLTDGLTIQLYYGELNQANQILKKYKANYPNWPGSIEYETPNYKVWVGNFATRIEAERAMIEIQKDFPTAFILKPERRK</sequence>
<keyword evidence="1" id="KW-0732">Signal</keyword>
<evidence type="ECO:0000313" key="4">
    <source>
        <dbReference type="Proteomes" id="UP001297092"/>
    </source>
</evidence>
<evidence type="ECO:0000256" key="1">
    <source>
        <dbReference type="SAM" id="SignalP"/>
    </source>
</evidence>